<proteinExistence type="predicted"/>
<dbReference type="EMBL" id="CAJNOC010009569">
    <property type="protein sequence ID" value="CAF1130627.1"/>
    <property type="molecule type" value="Genomic_DNA"/>
</dbReference>
<dbReference type="AlphaFoldDB" id="A0A814R932"/>
<comment type="caution">
    <text evidence="2">The sequence shown here is derived from an EMBL/GenBank/DDBJ whole genome shotgun (WGS) entry which is preliminary data.</text>
</comment>
<feature type="transmembrane region" description="Helical" evidence="1">
    <location>
        <begin position="12"/>
        <end position="34"/>
    </location>
</feature>
<evidence type="ECO:0000313" key="3">
    <source>
        <dbReference type="Proteomes" id="UP000663879"/>
    </source>
</evidence>
<evidence type="ECO:0000313" key="2">
    <source>
        <dbReference type="EMBL" id="CAF1130627.1"/>
    </source>
</evidence>
<reference evidence="2" key="1">
    <citation type="submission" date="2021-02" db="EMBL/GenBank/DDBJ databases">
        <authorList>
            <person name="Nowell W R."/>
        </authorList>
    </citation>
    <scope>NUCLEOTIDE SEQUENCE</scope>
    <source>
        <strain evidence="2">Ploen Becks lab</strain>
    </source>
</reference>
<dbReference type="Proteomes" id="UP000663879">
    <property type="component" value="Unassembled WGS sequence"/>
</dbReference>
<accession>A0A814R932</accession>
<keyword evidence="1" id="KW-0472">Membrane</keyword>
<organism evidence="2 3">
    <name type="scientific">Brachionus calyciflorus</name>
    <dbReference type="NCBI Taxonomy" id="104777"/>
    <lineage>
        <taxon>Eukaryota</taxon>
        <taxon>Metazoa</taxon>
        <taxon>Spiralia</taxon>
        <taxon>Gnathifera</taxon>
        <taxon>Rotifera</taxon>
        <taxon>Eurotatoria</taxon>
        <taxon>Monogononta</taxon>
        <taxon>Pseudotrocha</taxon>
        <taxon>Ploima</taxon>
        <taxon>Brachionidae</taxon>
        <taxon>Brachionus</taxon>
    </lineage>
</organism>
<keyword evidence="1" id="KW-1133">Transmembrane helix</keyword>
<gene>
    <name evidence="2" type="ORF">OXX778_LOCUS22456</name>
</gene>
<keyword evidence="1" id="KW-0812">Transmembrane</keyword>
<keyword evidence="3" id="KW-1185">Reference proteome</keyword>
<name>A0A814R932_9BILA</name>
<sequence length="151" mass="17232">VLKSESFNAQEIVIILIAGVGIPILCILVGVIFYKIVLKKNDQVKDEENGKMNETKSLGVQQEKQIKKENIYVICQSNMNQVVAKTDLTPKMNEIIKNTSNKKSNFTETEVYSNCIYEDLNEYVKQQSEAKISSNLNMEQNKYLNDLVTYV</sequence>
<protein>
    <submittedName>
        <fullName evidence="2">Uncharacterized protein</fullName>
    </submittedName>
</protein>
<feature type="non-terminal residue" evidence="2">
    <location>
        <position position="1"/>
    </location>
</feature>
<evidence type="ECO:0000256" key="1">
    <source>
        <dbReference type="SAM" id="Phobius"/>
    </source>
</evidence>